<reference evidence="1 2" key="1">
    <citation type="submission" date="2018-08" db="EMBL/GenBank/DDBJ databases">
        <title>A genome reference for cultivated species of the human gut microbiota.</title>
        <authorList>
            <person name="Zou Y."/>
            <person name="Xue W."/>
            <person name="Luo G."/>
        </authorList>
    </citation>
    <scope>NUCLEOTIDE SEQUENCE [LARGE SCALE GENOMIC DNA]</scope>
    <source>
        <strain evidence="1 2">AM35-14</strain>
    </source>
</reference>
<dbReference type="RefSeq" id="WP_002566841.1">
    <property type="nucleotide sequence ID" value="NZ_CABKUK010000003.1"/>
</dbReference>
<dbReference type="KEGG" id="cbol:CGC65_27760"/>
<name>A0A414AFA8_9FIRM</name>
<dbReference type="EMBL" id="QSHZ01000064">
    <property type="protein sequence ID" value="RHC46182.1"/>
    <property type="molecule type" value="Genomic_DNA"/>
</dbReference>
<evidence type="ECO:0000313" key="2">
    <source>
        <dbReference type="Proteomes" id="UP000283975"/>
    </source>
</evidence>
<organism evidence="1 2">
    <name type="scientific">Enterocloster bolteae</name>
    <dbReference type="NCBI Taxonomy" id="208479"/>
    <lineage>
        <taxon>Bacteria</taxon>
        <taxon>Bacillati</taxon>
        <taxon>Bacillota</taxon>
        <taxon>Clostridia</taxon>
        <taxon>Lachnospirales</taxon>
        <taxon>Lachnospiraceae</taxon>
        <taxon>Enterocloster</taxon>
    </lineage>
</organism>
<comment type="caution">
    <text evidence="1">The sequence shown here is derived from an EMBL/GenBank/DDBJ whole genome shotgun (WGS) entry which is preliminary data.</text>
</comment>
<gene>
    <name evidence="1" type="ORF">DW839_31370</name>
</gene>
<accession>A0A414AFA8</accession>
<evidence type="ECO:0000313" key="1">
    <source>
        <dbReference type="EMBL" id="RHC46182.1"/>
    </source>
</evidence>
<protein>
    <submittedName>
        <fullName evidence="1">Uncharacterized protein</fullName>
    </submittedName>
</protein>
<proteinExistence type="predicted"/>
<sequence length="89" mass="10524">MKYFLKDEKNHYFELPEQLEDIISSIDDDELTNYARREFAPLELTACVDLILPAVELFTVLCGCCTIAQMTSNNWRRMHGIPMRRRRRA</sequence>
<dbReference type="Proteomes" id="UP000283975">
    <property type="component" value="Unassembled WGS sequence"/>
</dbReference>
<dbReference type="AlphaFoldDB" id="A0A414AFA8"/>